<comment type="caution">
    <text evidence="2">The sequence shown here is derived from an EMBL/GenBank/DDBJ whole genome shotgun (WGS) entry which is preliminary data.</text>
</comment>
<accession>A0ABV6I5W0</accession>
<dbReference type="PANTHER" id="PTHR43471">
    <property type="entry name" value="ABC TRANSPORTER PERMEASE"/>
    <property type="match status" value="1"/>
</dbReference>
<keyword evidence="1" id="KW-1133">Transmembrane helix</keyword>
<proteinExistence type="predicted"/>
<sequence length="291" mass="29954">MTTETTSIAMPAIRRAAMPTSPILTIARRELAEGMRNRWVVSTTVLLAALASAIAALGSAPTGSTSTGALDVVVVGLASLTIFLVPLIALLISHNAITREAEGGTLLLLLSHPLARWQVIAGKFLGQLGIMAFATVIGFSFAAAFVVWQHGAEGWQAFGAMTGASILLGAVFLSLGLLASASVQESSTAAGISIGLWLLFVAIYDMALLAVLVAQGGHAIPGWTMDLALVLNPTDAYRLLTLGEGSSAMLSGMGGVFDNSGLTPGVLVGALVLWCVLPLGLAMAVFSRRNL</sequence>
<dbReference type="Pfam" id="PF12679">
    <property type="entry name" value="ABC2_membrane_2"/>
    <property type="match status" value="1"/>
</dbReference>
<feature type="transmembrane region" description="Helical" evidence="1">
    <location>
        <begin position="190"/>
        <end position="214"/>
    </location>
</feature>
<keyword evidence="1" id="KW-0472">Membrane</keyword>
<dbReference type="RefSeq" id="WP_377698304.1">
    <property type="nucleotide sequence ID" value="NZ_JBHLWE010000019.1"/>
</dbReference>
<feature type="transmembrane region" description="Helical" evidence="1">
    <location>
        <begin position="124"/>
        <end position="148"/>
    </location>
</feature>
<dbReference type="Proteomes" id="UP001589799">
    <property type="component" value="Unassembled WGS sequence"/>
</dbReference>
<evidence type="ECO:0000313" key="3">
    <source>
        <dbReference type="Proteomes" id="UP001589799"/>
    </source>
</evidence>
<keyword evidence="1" id="KW-0812">Transmembrane</keyword>
<protein>
    <submittedName>
        <fullName evidence="2">ABC transporter permease subunit</fullName>
    </submittedName>
</protein>
<evidence type="ECO:0000313" key="2">
    <source>
        <dbReference type="EMBL" id="MFC0340648.1"/>
    </source>
</evidence>
<feature type="transmembrane region" description="Helical" evidence="1">
    <location>
        <begin position="154"/>
        <end position="178"/>
    </location>
</feature>
<dbReference type="EMBL" id="JBHLWE010000019">
    <property type="protein sequence ID" value="MFC0340648.1"/>
    <property type="molecule type" value="Genomic_DNA"/>
</dbReference>
<evidence type="ECO:0000256" key="1">
    <source>
        <dbReference type="SAM" id="Phobius"/>
    </source>
</evidence>
<organism evidence="2 3">
    <name type="scientific">Paracoccus niistensis</name>
    <dbReference type="NCBI Taxonomy" id="632935"/>
    <lineage>
        <taxon>Bacteria</taxon>
        <taxon>Pseudomonadati</taxon>
        <taxon>Pseudomonadota</taxon>
        <taxon>Alphaproteobacteria</taxon>
        <taxon>Rhodobacterales</taxon>
        <taxon>Paracoccaceae</taxon>
        <taxon>Paracoccus</taxon>
    </lineage>
</organism>
<feature type="transmembrane region" description="Helical" evidence="1">
    <location>
        <begin position="39"/>
        <end position="60"/>
    </location>
</feature>
<reference evidence="2 3" key="1">
    <citation type="submission" date="2024-09" db="EMBL/GenBank/DDBJ databases">
        <authorList>
            <person name="Sun Q."/>
            <person name="Mori K."/>
        </authorList>
    </citation>
    <scope>NUCLEOTIDE SEQUENCE [LARGE SCALE GENOMIC DNA]</scope>
    <source>
        <strain evidence="2 3">KCTC 22789</strain>
    </source>
</reference>
<feature type="transmembrane region" description="Helical" evidence="1">
    <location>
        <begin position="72"/>
        <end position="92"/>
    </location>
</feature>
<name>A0ABV6I5W0_9RHOB</name>
<gene>
    <name evidence="2" type="ORF">ACFFII_07690</name>
</gene>
<feature type="transmembrane region" description="Helical" evidence="1">
    <location>
        <begin position="266"/>
        <end position="286"/>
    </location>
</feature>
<keyword evidence="3" id="KW-1185">Reference proteome</keyword>
<dbReference type="PANTHER" id="PTHR43471:SF1">
    <property type="entry name" value="ABC TRANSPORTER PERMEASE PROTEIN NOSY-RELATED"/>
    <property type="match status" value="1"/>
</dbReference>